<reference evidence="1 2" key="1">
    <citation type="submission" date="2017-06" db="EMBL/GenBank/DDBJ databases">
        <authorList>
            <person name="Kim H.J."/>
            <person name="Triplett B.A."/>
        </authorList>
    </citation>
    <scope>NUCLEOTIDE SEQUENCE [LARGE SCALE GENOMIC DNA]</scope>
    <source>
        <strain evidence="1 2">CGMCC 4.1858</strain>
    </source>
</reference>
<proteinExistence type="predicted"/>
<accession>A0A239MU93</accession>
<dbReference type="EMBL" id="FZOF01000027">
    <property type="protein sequence ID" value="SNT46050.1"/>
    <property type="molecule type" value="Genomic_DNA"/>
</dbReference>
<sequence>MSGRLGACLAYEPGGRLPEVFLEQPGEVARGHARAVRQRGRGQVMGQMGSDVFDELSDRWVSNTLSRGRHPVTVHGAAAGRNLKSLSVWASYDKGATWHKLSVSDGRVQVSNPKAGGSVSFKAQAVDKQGNTVDETIVDAYLTK</sequence>
<protein>
    <submittedName>
        <fullName evidence="1">Uncharacterized protein</fullName>
    </submittedName>
</protein>
<evidence type="ECO:0000313" key="2">
    <source>
        <dbReference type="Proteomes" id="UP000198280"/>
    </source>
</evidence>
<dbReference type="Proteomes" id="UP000198280">
    <property type="component" value="Unassembled WGS sequence"/>
</dbReference>
<evidence type="ECO:0000313" key="1">
    <source>
        <dbReference type="EMBL" id="SNT46050.1"/>
    </source>
</evidence>
<organism evidence="1 2">
    <name type="scientific">Actinacidiphila glaucinigra</name>
    <dbReference type="NCBI Taxonomy" id="235986"/>
    <lineage>
        <taxon>Bacteria</taxon>
        <taxon>Bacillati</taxon>
        <taxon>Actinomycetota</taxon>
        <taxon>Actinomycetes</taxon>
        <taxon>Kitasatosporales</taxon>
        <taxon>Streptomycetaceae</taxon>
        <taxon>Actinacidiphila</taxon>
    </lineage>
</organism>
<gene>
    <name evidence="1" type="ORF">SAMN05216252_12774</name>
</gene>
<dbReference type="AlphaFoldDB" id="A0A239MU93"/>
<name>A0A239MU93_9ACTN</name>
<keyword evidence="2" id="KW-1185">Reference proteome</keyword>